<accession>A0A427YDU6</accession>
<evidence type="ECO:0000313" key="3">
    <source>
        <dbReference type="Proteomes" id="UP000279259"/>
    </source>
</evidence>
<feature type="compositionally biased region" description="Polar residues" evidence="1">
    <location>
        <begin position="9"/>
        <end position="35"/>
    </location>
</feature>
<gene>
    <name evidence="2" type="ORF">EHS25_002437</name>
</gene>
<comment type="caution">
    <text evidence="2">The sequence shown here is derived from an EMBL/GenBank/DDBJ whole genome shotgun (WGS) entry which is preliminary data.</text>
</comment>
<proteinExistence type="predicted"/>
<dbReference type="Proteomes" id="UP000279259">
    <property type="component" value="Unassembled WGS sequence"/>
</dbReference>
<organism evidence="2 3">
    <name type="scientific">Saitozyma podzolica</name>
    <dbReference type="NCBI Taxonomy" id="1890683"/>
    <lineage>
        <taxon>Eukaryota</taxon>
        <taxon>Fungi</taxon>
        <taxon>Dikarya</taxon>
        <taxon>Basidiomycota</taxon>
        <taxon>Agaricomycotina</taxon>
        <taxon>Tremellomycetes</taxon>
        <taxon>Tremellales</taxon>
        <taxon>Trimorphomycetaceae</taxon>
        <taxon>Saitozyma</taxon>
    </lineage>
</organism>
<dbReference type="AlphaFoldDB" id="A0A427YDU6"/>
<protein>
    <submittedName>
        <fullName evidence="2">Uncharacterized protein</fullName>
    </submittedName>
</protein>
<feature type="compositionally biased region" description="Gly residues" evidence="1">
    <location>
        <begin position="99"/>
        <end position="110"/>
    </location>
</feature>
<evidence type="ECO:0000256" key="1">
    <source>
        <dbReference type="SAM" id="MobiDB-lite"/>
    </source>
</evidence>
<sequence length="127" mass="13787">MPIIRFPSSFATAPSQGLGSAASQYDQAPQLTPPSFQGAKRPPSPPSPSLRPTQTPDPRSIHLQHLYARQRQSTPVVPQDPFDAPVPNETYAAEDGNEGQIGGAGGGMGVEGWRVVRRGRRWMRNEE</sequence>
<feature type="region of interest" description="Disordered" evidence="1">
    <location>
        <begin position="1"/>
        <end position="110"/>
    </location>
</feature>
<reference evidence="2 3" key="1">
    <citation type="submission" date="2018-11" db="EMBL/GenBank/DDBJ databases">
        <title>Genome sequence of Saitozyma podzolica DSM 27192.</title>
        <authorList>
            <person name="Aliyu H."/>
            <person name="Gorte O."/>
            <person name="Ochsenreither K."/>
        </authorList>
    </citation>
    <scope>NUCLEOTIDE SEQUENCE [LARGE SCALE GENOMIC DNA]</scope>
    <source>
        <strain evidence="2 3">DSM 27192</strain>
    </source>
</reference>
<name>A0A427YDU6_9TREE</name>
<evidence type="ECO:0000313" key="2">
    <source>
        <dbReference type="EMBL" id="RSH89325.1"/>
    </source>
</evidence>
<dbReference type="EMBL" id="RSCD01000014">
    <property type="protein sequence ID" value="RSH89325.1"/>
    <property type="molecule type" value="Genomic_DNA"/>
</dbReference>
<keyword evidence="3" id="KW-1185">Reference proteome</keyword>